<feature type="transmembrane region" description="Helical" evidence="7">
    <location>
        <begin position="40"/>
        <end position="58"/>
    </location>
</feature>
<accession>D7EA26</accession>
<keyword evidence="2" id="KW-0813">Transport</keyword>
<feature type="transmembrane region" description="Helical" evidence="7">
    <location>
        <begin position="14"/>
        <end position="34"/>
    </location>
</feature>
<dbReference type="Proteomes" id="UP000000391">
    <property type="component" value="Chromosome"/>
</dbReference>
<evidence type="ECO:0000256" key="1">
    <source>
        <dbReference type="ARBA" id="ARBA00004651"/>
    </source>
</evidence>
<evidence type="ECO:0000256" key="3">
    <source>
        <dbReference type="ARBA" id="ARBA00022475"/>
    </source>
</evidence>
<keyword evidence="5 7" id="KW-1133">Transmembrane helix</keyword>
<dbReference type="STRING" id="644295.Metev_1863"/>
<dbReference type="FunFam" id="1.10.3730.20:FF:000001">
    <property type="entry name" value="Quaternary ammonium compound resistance transporter SugE"/>
    <property type="match status" value="1"/>
</dbReference>
<evidence type="ECO:0000256" key="7">
    <source>
        <dbReference type="SAM" id="Phobius"/>
    </source>
</evidence>
<name>D7EA26_METEZ</name>
<dbReference type="EMBL" id="CP002069">
    <property type="protein sequence ID" value="ADI74697.1"/>
    <property type="molecule type" value="Genomic_DNA"/>
</dbReference>
<evidence type="ECO:0000256" key="4">
    <source>
        <dbReference type="ARBA" id="ARBA00022692"/>
    </source>
</evidence>
<gene>
    <name evidence="8" type="ordered locus">Metev_1863</name>
</gene>
<evidence type="ECO:0000256" key="2">
    <source>
        <dbReference type="ARBA" id="ARBA00022448"/>
    </source>
</evidence>
<dbReference type="AlphaFoldDB" id="D7EA26"/>
<keyword evidence="9" id="KW-1185">Reference proteome</keyword>
<dbReference type="Pfam" id="PF00893">
    <property type="entry name" value="Multi_Drug_Res"/>
    <property type="match status" value="1"/>
</dbReference>
<organism evidence="8 9">
    <name type="scientific">Methanohalobium evestigatum (strain ATCC BAA-1072 / DSM 3721 / NBRC 107634 / OCM 161 / Z-7303)</name>
    <dbReference type="NCBI Taxonomy" id="644295"/>
    <lineage>
        <taxon>Archaea</taxon>
        <taxon>Methanobacteriati</taxon>
        <taxon>Methanobacteriota</taxon>
        <taxon>Stenosarchaea group</taxon>
        <taxon>Methanomicrobia</taxon>
        <taxon>Methanosarcinales</taxon>
        <taxon>Methanosarcinaceae</taxon>
        <taxon>Methanohalobium</taxon>
    </lineage>
</organism>
<dbReference type="PANTHER" id="PTHR30561">
    <property type="entry name" value="SMR FAMILY PROTON-DEPENDENT DRUG EFFLUX TRANSPORTER SUGE"/>
    <property type="match status" value="1"/>
</dbReference>
<sequence>MNISIKDLSLKMEWIYLFIAATFEIGWAVSLKYTEGFSKLYPTIVMVIFMVLSFYFLSQAVKNLPIGTGYAVWTGTAVIGTAILGVFLFNEPYNIGRVLCIMLIATGIVGLKFISG</sequence>
<evidence type="ECO:0000313" key="9">
    <source>
        <dbReference type="Proteomes" id="UP000000391"/>
    </source>
</evidence>
<keyword evidence="3" id="KW-1003">Cell membrane</keyword>
<dbReference type="Gene3D" id="1.10.3730.20">
    <property type="match status" value="1"/>
</dbReference>
<dbReference type="PANTHER" id="PTHR30561:SF0">
    <property type="entry name" value="GUANIDINIUM EXPORTER"/>
    <property type="match status" value="1"/>
</dbReference>
<dbReference type="HOGENOM" id="CLU_133067_1_1_2"/>
<dbReference type="RefSeq" id="WP_013195262.1">
    <property type="nucleotide sequence ID" value="NC_014253.1"/>
</dbReference>
<dbReference type="InterPro" id="IPR037185">
    <property type="entry name" value="EmrE-like"/>
</dbReference>
<evidence type="ECO:0000313" key="8">
    <source>
        <dbReference type="EMBL" id="ADI74697.1"/>
    </source>
</evidence>
<dbReference type="InterPro" id="IPR000390">
    <property type="entry name" value="Small_drug/metabolite_transptr"/>
</dbReference>
<dbReference type="GO" id="GO:0022857">
    <property type="term" value="F:transmembrane transporter activity"/>
    <property type="evidence" value="ECO:0007669"/>
    <property type="project" value="InterPro"/>
</dbReference>
<feature type="transmembrane region" description="Helical" evidence="7">
    <location>
        <begin position="70"/>
        <end position="89"/>
    </location>
</feature>
<dbReference type="GeneID" id="9347518"/>
<dbReference type="GO" id="GO:0005886">
    <property type="term" value="C:plasma membrane"/>
    <property type="evidence" value="ECO:0007669"/>
    <property type="project" value="UniProtKB-SubCell"/>
</dbReference>
<keyword evidence="4 7" id="KW-0812">Transmembrane</keyword>
<comment type="subcellular location">
    <subcellularLocation>
        <location evidence="1">Cell membrane</location>
        <topology evidence="1">Multi-pass membrane protein</topology>
    </subcellularLocation>
</comment>
<evidence type="ECO:0000256" key="6">
    <source>
        <dbReference type="ARBA" id="ARBA00023136"/>
    </source>
</evidence>
<dbReference type="SUPFAM" id="SSF103481">
    <property type="entry name" value="Multidrug resistance efflux transporter EmrE"/>
    <property type="match status" value="1"/>
</dbReference>
<reference evidence="8 9" key="1">
    <citation type="submission" date="2010-06" db="EMBL/GenBank/DDBJ databases">
        <title>Complete sequence chromosome of Methanohalobium evestigatum Z-7303.</title>
        <authorList>
            <consortium name="US DOE Joint Genome Institute"/>
            <person name="Lucas S."/>
            <person name="Copeland A."/>
            <person name="Lapidus A."/>
            <person name="Cheng J.-F."/>
            <person name="Bruce D."/>
            <person name="Goodwin L."/>
            <person name="Pitluck S."/>
            <person name="Saunders E."/>
            <person name="Detter J.C."/>
            <person name="Han C."/>
            <person name="Tapia R."/>
            <person name="Land M."/>
            <person name="Hauser L."/>
            <person name="Kyrpides N."/>
            <person name="Mikhailova N."/>
            <person name="Sieprawska-Lupa M."/>
            <person name="Whitman W.B."/>
            <person name="Anderson I."/>
            <person name="Woyke T."/>
        </authorList>
    </citation>
    <scope>NUCLEOTIDE SEQUENCE [LARGE SCALE GENOMIC DNA]</scope>
    <source>
        <strain evidence="9">ATCC BAA-1072 / DSM 3721 / NBRC 107634 / OCM 161 / Z-7303</strain>
    </source>
</reference>
<dbReference type="KEGG" id="mev:Metev_1863"/>
<keyword evidence="6 7" id="KW-0472">Membrane</keyword>
<dbReference type="InterPro" id="IPR045324">
    <property type="entry name" value="Small_multidrug_res"/>
</dbReference>
<feature type="transmembrane region" description="Helical" evidence="7">
    <location>
        <begin position="95"/>
        <end position="114"/>
    </location>
</feature>
<proteinExistence type="predicted"/>
<protein>
    <submittedName>
        <fullName evidence="8">Small multidrug resistance protein</fullName>
    </submittedName>
</protein>
<evidence type="ECO:0000256" key="5">
    <source>
        <dbReference type="ARBA" id="ARBA00022989"/>
    </source>
</evidence>